<evidence type="ECO:0000313" key="3">
    <source>
        <dbReference type="Proteomes" id="UP000241462"/>
    </source>
</evidence>
<feature type="compositionally biased region" description="Polar residues" evidence="1">
    <location>
        <begin position="370"/>
        <end position="384"/>
    </location>
</feature>
<feature type="region of interest" description="Disordered" evidence="1">
    <location>
        <begin position="583"/>
        <end position="644"/>
    </location>
</feature>
<feature type="compositionally biased region" description="Polar residues" evidence="1">
    <location>
        <begin position="721"/>
        <end position="732"/>
    </location>
</feature>
<feature type="region of interest" description="Disordered" evidence="1">
    <location>
        <begin position="1171"/>
        <end position="1211"/>
    </location>
</feature>
<proteinExistence type="predicted"/>
<dbReference type="STRING" id="2025994.A0A2T3AJ48"/>
<feature type="region of interest" description="Disordered" evidence="1">
    <location>
        <begin position="229"/>
        <end position="307"/>
    </location>
</feature>
<feature type="compositionally biased region" description="Polar residues" evidence="1">
    <location>
        <begin position="283"/>
        <end position="294"/>
    </location>
</feature>
<feature type="compositionally biased region" description="Basic and acidic residues" evidence="1">
    <location>
        <begin position="229"/>
        <end position="240"/>
    </location>
</feature>
<dbReference type="AlphaFoldDB" id="A0A2T3AJ48"/>
<dbReference type="EMBL" id="KZ678383">
    <property type="protein sequence ID" value="PSS00576.1"/>
    <property type="molecule type" value="Genomic_DNA"/>
</dbReference>
<keyword evidence="3" id="KW-1185">Reference proteome</keyword>
<evidence type="ECO:0000256" key="1">
    <source>
        <dbReference type="SAM" id="MobiDB-lite"/>
    </source>
</evidence>
<dbReference type="InParanoid" id="A0A2T3AJ48"/>
<feature type="region of interest" description="Disordered" evidence="1">
    <location>
        <begin position="355"/>
        <end position="384"/>
    </location>
</feature>
<feature type="compositionally biased region" description="Low complexity" evidence="1">
    <location>
        <begin position="598"/>
        <end position="611"/>
    </location>
</feature>
<feature type="region of interest" description="Disordered" evidence="1">
    <location>
        <begin position="99"/>
        <end position="118"/>
    </location>
</feature>
<feature type="compositionally biased region" description="Polar residues" evidence="1">
    <location>
        <begin position="1096"/>
        <end position="1109"/>
    </location>
</feature>
<dbReference type="Proteomes" id="UP000241462">
    <property type="component" value="Unassembled WGS sequence"/>
</dbReference>
<feature type="region of interest" description="Disordered" evidence="1">
    <location>
        <begin position="901"/>
        <end position="920"/>
    </location>
</feature>
<name>A0A2T3AJ48_9PEZI</name>
<evidence type="ECO:0000313" key="2">
    <source>
        <dbReference type="EMBL" id="PSS00576.1"/>
    </source>
</evidence>
<feature type="compositionally biased region" description="Basic and acidic residues" evidence="1">
    <location>
        <begin position="585"/>
        <end position="596"/>
    </location>
</feature>
<protein>
    <submittedName>
        <fullName evidence="2">Uncharacterized protein</fullName>
    </submittedName>
</protein>
<organism evidence="2 3">
    <name type="scientific">Coniella lustricola</name>
    <dbReference type="NCBI Taxonomy" id="2025994"/>
    <lineage>
        <taxon>Eukaryota</taxon>
        <taxon>Fungi</taxon>
        <taxon>Dikarya</taxon>
        <taxon>Ascomycota</taxon>
        <taxon>Pezizomycotina</taxon>
        <taxon>Sordariomycetes</taxon>
        <taxon>Sordariomycetidae</taxon>
        <taxon>Diaporthales</taxon>
        <taxon>Schizoparmaceae</taxon>
        <taxon>Coniella</taxon>
    </lineage>
</organism>
<feature type="region of interest" description="Disordered" evidence="1">
    <location>
        <begin position="998"/>
        <end position="1024"/>
    </location>
</feature>
<gene>
    <name evidence="2" type="ORF">BD289DRAFT_29306</name>
</gene>
<feature type="region of interest" description="Disordered" evidence="1">
    <location>
        <begin position="721"/>
        <end position="745"/>
    </location>
</feature>
<sequence length="1211" mass="132516">MRHHDPHQLGDEPLYCEAHHDEVLVSGTDDSHYEGPQHRRIRIEAKALQFLNGHNPVLLSSRLRGPFDAASWNNPWKSRRAQHQSAPRVAATQRQTSLYPLPSPEITDPPSAAKNSFLDDNEYGRISKWREAVKSVPLITDPFWASDQGADGISRAKKRATDETWIPKRNSKRQRITNQSPSQLVASRKLRAARSARLEAQASSDTPMYEDELAVPCSGPACSILERPSKSPECVEEKRSHPSTRRRLRYHNPDMSEDELSVLSRTPSRKEYRLSSEAAITPSHRQSGKSQSPMPITMPDPSRESSAIGLAQADDTQNIRSSPPRQTGLQQAHMLENDIARPILPSSQHDDSFYFHQAGPLCNLPKPDNQLEQGDTAENSVSRRSSNLGQILMVAKKDFDTSNPADQTMPSSHEAIISEEGGIQTAIHYYIVPIKACNLDSCSAQEGLLAGTRPTKQSDAEHGALVQKRGGHEASSIAQETQNHLSLQLRDGQSGTNLVTVPEIAVSQPSSRGSNVHSNAEWSTYVNTQDLSISPADSPRTGKDNAEVSNKDWSTYINTQDVSPVAQLPIAGHMDAEVSSYVSTGDHDHENFDAAEKPQSFSTSESSPAPSDNQNLDKQLPDGQEASPASPEYRSVCPPVNDGRLAIANTSDTLQTDALDPLPDSSQHAEDLADSIGASNLENDSQRIVDDVDENQDVGRNEQIDAVAALLVRDGKAQLVSQSSNDTASAQDPSEGLSKPPESTSDHIMLDQAQQQSQLKSSQEDRQLQEPDMTMAGHQRVIDQRFCVDNLVDRPPHPVPQIDDVVKAREPETVEVSFLGSEEHHMQSPWQKESSYIPSTMTTSTESSVNLRNPNAVMDNAPSQGSEALLAKRKAKMRLSAILNDVAAPPDQTPVPNELISVQHSPQSEKKSSETESPFPLKKFSDFMDLSPCKKRKTIRGGILRRSGDPSRLLFRSASGQKTTRRVSFAQLPGEETQPEVMASHPEISIPGKQRTILSSRGDKSTNRGASPPPSSLSTTEAGLLPDQDNKFAKHFEVMAKRKKLPQWKRPRLLSPESPTPEDSLGVAAMANAFIQASELEGGAPEGEIVVNLTSSGRNAQHVTTTTGGSPDDKTSSGIPTISPIENRENVEPVDEVSAVLDNIDDFLDNTWGIDMSMDVDDAGDDDAAVTAKTNQKSQVREQTQHKTGSKRFDDGAGDPMFSTDLNVWRD</sequence>
<reference evidence="2 3" key="1">
    <citation type="journal article" date="2018" name="Mycol. Prog.">
        <title>Coniella lustricola, a new species from submerged detritus.</title>
        <authorList>
            <person name="Raudabaugh D.B."/>
            <person name="Iturriaga T."/>
            <person name="Carver A."/>
            <person name="Mondo S."/>
            <person name="Pangilinan J."/>
            <person name="Lipzen A."/>
            <person name="He G."/>
            <person name="Amirebrahimi M."/>
            <person name="Grigoriev I.V."/>
            <person name="Miller A.N."/>
        </authorList>
    </citation>
    <scope>NUCLEOTIDE SEQUENCE [LARGE SCALE GENOMIC DNA]</scope>
    <source>
        <strain evidence="2 3">B22-T-1</strain>
    </source>
</reference>
<feature type="region of interest" description="Disordered" evidence="1">
    <location>
        <begin position="1096"/>
        <end position="1124"/>
    </location>
</feature>
<feature type="compositionally biased region" description="Basic and acidic residues" evidence="1">
    <location>
        <begin position="1179"/>
        <end position="1195"/>
    </location>
</feature>
<dbReference type="OrthoDB" id="5419922at2759"/>
<feature type="compositionally biased region" description="Basic residues" evidence="1">
    <location>
        <begin position="241"/>
        <end position="250"/>
    </location>
</feature>
<accession>A0A2T3AJ48</accession>